<keyword evidence="2" id="KW-1185">Reference proteome</keyword>
<organism evidence="1 2">
    <name type="scientific">Trichonephila inaurata madagascariensis</name>
    <dbReference type="NCBI Taxonomy" id="2747483"/>
    <lineage>
        <taxon>Eukaryota</taxon>
        <taxon>Metazoa</taxon>
        <taxon>Ecdysozoa</taxon>
        <taxon>Arthropoda</taxon>
        <taxon>Chelicerata</taxon>
        <taxon>Arachnida</taxon>
        <taxon>Araneae</taxon>
        <taxon>Araneomorphae</taxon>
        <taxon>Entelegynae</taxon>
        <taxon>Araneoidea</taxon>
        <taxon>Nephilidae</taxon>
        <taxon>Trichonephila</taxon>
        <taxon>Trichonephila inaurata</taxon>
    </lineage>
</organism>
<proteinExistence type="predicted"/>
<evidence type="ECO:0000313" key="2">
    <source>
        <dbReference type="Proteomes" id="UP000886998"/>
    </source>
</evidence>
<dbReference type="Proteomes" id="UP000886998">
    <property type="component" value="Unassembled WGS sequence"/>
</dbReference>
<dbReference type="AlphaFoldDB" id="A0A8X6XG92"/>
<accession>A0A8X6XG92</accession>
<comment type="caution">
    <text evidence="1">The sequence shown here is derived from an EMBL/GenBank/DDBJ whole genome shotgun (WGS) entry which is preliminary data.</text>
</comment>
<reference evidence="1" key="1">
    <citation type="submission" date="2020-08" db="EMBL/GenBank/DDBJ databases">
        <title>Multicomponent nature underlies the extraordinary mechanical properties of spider dragline silk.</title>
        <authorList>
            <person name="Kono N."/>
            <person name="Nakamura H."/>
            <person name="Mori M."/>
            <person name="Yoshida Y."/>
            <person name="Ohtoshi R."/>
            <person name="Malay A.D."/>
            <person name="Moran D.A.P."/>
            <person name="Tomita M."/>
            <person name="Numata K."/>
            <person name="Arakawa K."/>
        </authorList>
    </citation>
    <scope>NUCLEOTIDE SEQUENCE</scope>
</reference>
<dbReference type="EMBL" id="BMAV01008474">
    <property type="protein sequence ID" value="GFY52122.1"/>
    <property type="molecule type" value="Genomic_DNA"/>
</dbReference>
<gene>
    <name evidence="1" type="ORF">TNIN_429891</name>
</gene>
<name>A0A8X6XG92_9ARAC</name>
<evidence type="ECO:0000313" key="1">
    <source>
        <dbReference type="EMBL" id="GFY52122.1"/>
    </source>
</evidence>
<protein>
    <submittedName>
        <fullName evidence="1">Uncharacterized protein</fullName>
    </submittedName>
</protein>
<sequence length="69" mass="7897">MLVRTYTDLYKKFDNGSNPGLIQTVQLSADEHQSKLDALIWKVRHSRISTLFERAPTSGVSAHFTRSYL</sequence>